<dbReference type="Pfam" id="PF05401">
    <property type="entry name" value="NodS"/>
    <property type="match status" value="1"/>
</dbReference>
<reference evidence="4 5" key="1">
    <citation type="journal article" date="2018" name="Arch. Microbiol.">
        <title>New insights into the metabolic potential of the phototrophic purple bacterium Rhodopila globiformis DSM 161(T) from its draft genome sequence and evidence for a vanadium-dependent nitrogenase.</title>
        <authorList>
            <person name="Imhoff J.F."/>
            <person name="Rahn T."/>
            <person name="Kunzel S."/>
            <person name="Neulinger S.C."/>
        </authorList>
    </citation>
    <scope>NUCLEOTIDE SEQUENCE [LARGE SCALE GENOMIC DNA]</scope>
    <source>
        <strain evidence="4 5">DSM 161</strain>
    </source>
</reference>
<comment type="caution">
    <text evidence="4">The sequence shown here is derived from an EMBL/GenBank/DDBJ whole genome shotgun (WGS) entry which is preliminary data.</text>
</comment>
<dbReference type="SUPFAM" id="SSF53335">
    <property type="entry name" value="S-adenosyl-L-methionine-dependent methyltransferases"/>
    <property type="match status" value="1"/>
</dbReference>
<evidence type="ECO:0000313" key="5">
    <source>
        <dbReference type="Proteomes" id="UP000239724"/>
    </source>
</evidence>
<dbReference type="GO" id="GO:0008757">
    <property type="term" value="F:S-adenosylmethionine-dependent methyltransferase activity"/>
    <property type="evidence" value="ECO:0007669"/>
    <property type="project" value="InterPro"/>
</dbReference>
<keyword evidence="3" id="KW-0949">S-adenosyl-L-methionine</keyword>
<keyword evidence="1" id="KW-0489">Methyltransferase</keyword>
<evidence type="ECO:0000256" key="1">
    <source>
        <dbReference type="ARBA" id="ARBA00022603"/>
    </source>
</evidence>
<protein>
    <recommendedName>
        <fullName evidence="6">Methyltransferase type 12</fullName>
    </recommendedName>
</protein>
<gene>
    <name evidence="4" type="ORF">CCS01_23250</name>
</gene>
<evidence type="ECO:0000256" key="2">
    <source>
        <dbReference type="ARBA" id="ARBA00022679"/>
    </source>
</evidence>
<evidence type="ECO:0000313" key="4">
    <source>
        <dbReference type="EMBL" id="PPQ28897.1"/>
    </source>
</evidence>
<dbReference type="Gene3D" id="3.40.50.150">
    <property type="entry name" value="Vaccinia Virus protein VP39"/>
    <property type="match status" value="1"/>
</dbReference>
<sequence>MTRSRSAAHFQRLYDASPDPWGFAGNAYEQAKYRQTLEALDGRRFASGLEIGCSIGVLTRMLAPRCEALLGIDLVEQPLAAARARCADQPWVRFRRMRVPGAWPVGRFDLIVLSEVLYFLAPADIDRTAGLVCGSLVPGVCVILVNWLGQSDDPCTGDEAADRFIAATAGPLRVARQVREPGYRLDLLQAD</sequence>
<proteinExistence type="predicted"/>
<dbReference type="PANTHER" id="PTHR43464:SF19">
    <property type="entry name" value="UBIQUINONE BIOSYNTHESIS O-METHYLTRANSFERASE, MITOCHONDRIAL"/>
    <property type="match status" value="1"/>
</dbReference>
<dbReference type="GO" id="GO:0032259">
    <property type="term" value="P:methylation"/>
    <property type="evidence" value="ECO:0007669"/>
    <property type="project" value="UniProtKB-KW"/>
</dbReference>
<dbReference type="InterPro" id="IPR029063">
    <property type="entry name" value="SAM-dependent_MTases_sf"/>
</dbReference>
<dbReference type="InterPro" id="IPR008715">
    <property type="entry name" value="SAM-MeTfrase_NodS-like"/>
</dbReference>
<organism evidence="4 5">
    <name type="scientific">Rhodopila globiformis</name>
    <name type="common">Rhodopseudomonas globiformis</name>
    <dbReference type="NCBI Taxonomy" id="1071"/>
    <lineage>
        <taxon>Bacteria</taxon>
        <taxon>Pseudomonadati</taxon>
        <taxon>Pseudomonadota</taxon>
        <taxon>Alphaproteobacteria</taxon>
        <taxon>Acetobacterales</taxon>
        <taxon>Acetobacteraceae</taxon>
        <taxon>Rhodopila</taxon>
    </lineage>
</organism>
<keyword evidence="2" id="KW-0808">Transferase</keyword>
<name>A0A2S6N2S1_RHOGL</name>
<dbReference type="PANTHER" id="PTHR43464">
    <property type="entry name" value="METHYLTRANSFERASE"/>
    <property type="match status" value="1"/>
</dbReference>
<dbReference type="OrthoDB" id="116799at2"/>
<evidence type="ECO:0008006" key="6">
    <source>
        <dbReference type="Google" id="ProtNLM"/>
    </source>
</evidence>
<dbReference type="RefSeq" id="WP_104521205.1">
    <property type="nucleotide sequence ID" value="NZ_NHRY01000236.1"/>
</dbReference>
<dbReference type="EMBL" id="NHRY01000236">
    <property type="protein sequence ID" value="PPQ28897.1"/>
    <property type="molecule type" value="Genomic_DNA"/>
</dbReference>
<dbReference type="Proteomes" id="UP000239724">
    <property type="component" value="Unassembled WGS sequence"/>
</dbReference>
<keyword evidence="5" id="KW-1185">Reference proteome</keyword>
<evidence type="ECO:0000256" key="3">
    <source>
        <dbReference type="ARBA" id="ARBA00022691"/>
    </source>
</evidence>
<dbReference type="AlphaFoldDB" id="A0A2S6N2S1"/>
<dbReference type="GO" id="GO:0009312">
    <property type="term" value="P:oligosaccharide biosynthetic process"/>
    <property type="evidence" value="ECO:0007669"/>
    <property type="project" value="InterPro"/>
</dbReference>
<accession>A0A2S6N2S1</accession>